<dbReference type="Proteomes" id="UP001205311">
    <property type="component" value="Unassembled WGS sequence"/>
</dbReference>
<evidence type="ECO:0000256" key="6">
    <source>
        <dbReference type="SAM" id="MobiDB-lite"/>
    </source>
</evidence>
<evidence type="ECO:0000256" key="1">
    <source>
        <dbReference type="ARBA" id="ARBA00010233"/>
    </source>
</evidence>
<feature type="domain" description="LD-carboxypeptidase C-terminal" evidence="8">
    <location>
        <begin position="202"/>
        <end position="313"/>
    </location>
</feature>
<dbReference type="EMBL" id="JAMTCP010000004">
    <property type="protein sequence ID" value="MCP2257540.1"/>
    <property type="molecule type" value="Genomic_DNA"/>
</dbReference>
<dbReference type="GO" id="GO:0004180">
    <property type="term" value="F:carboxypeptidase activity"/>
    <property type="evidence" value="ECO:0007669"/>
    <property type="project" value="UniProtKB-KW"/>
</dbReference>
<dbReference type="Pfam" id="PF02016">
    <property type="entry name" value="Peptidase_S66"/>
    <property type="match status" value="1"/>
</dbReference>
<evidence type="ECO:0000256" key="5">
    <source>
        <dbReference type="ARBA" id="ARBA00022825"/>
    </source>
</evidence>
<evidence type="ECO:0000256" key="4">
    <source>
        <dbReference type="ARBA" id="ARBA00022801"/>
    </source>
</evidence>
<dbReference type="InterPro" id="IPR027478">
    <property type="entry name" value="LdcA_N"/>
</dbReference>
<dbReference type="SUPFAM" id="SSF141986">
    <property type="entry name" value="LD-carboxypeptidase A C-terminal domain-like"/>
    <property type="match status" value="1"/>
</dbReference>
<evidence type="ECO:0000259" key="7">
    <source>
        <dbReference type="Pfam" id="PF02016"/>
    </source>
</evidence>
<dbReference type="CDD" id="cd07025">
    <property type="entry name" value="Peptidase_S66"/>
    <property type="match status" value="1"/>
</dbReference>
<comment type="similarity">
    <text evidence="1">Belongs to the peptidase S66 family.</text>
</comment>
<feature type="region of interest" description="Disordered" evidence="6">
    <location>
        <begin position="1"/>
        <end position="31"/>
    </location>
</feature>
<keyword evidence="3" id="KW-0645">Protease</keyword>
<dbReference type="InterPro" id="IPR029062">
    <property type="entry name" value="Class_I_gatase-like"/>
</dbReference>
<dbReference type="PANTHER" id="PTHR30237:SF2">
    <property type="entry name" value="MUREIN TETRAPEPTIDE CARBOXYPEPTIDASE"/>
    <property type="match status" value="1"/>
</dbReference>
<dbReference type="Pfam" id="PF17676">
    <property type="entry name" value="Peptidase_S66C"/>
    <property type="match status" value="1"/>
</dbReference>
<gene>
    <name evidence="9" type="ORF">LX15_001225</name>
</gene>
<evidence type="ECO:0000256" key="2">
    <source>
        <dbReference type="ARBA" id="ARBA00022645"/>
    </source>
</evidence>
<sequence length="328" mass="34809">MGRGTDHDAGSGVDEDLTAAGRPRERPRRLRPGQRVAVVAPAGPVEPELLERGVAILRSWGLEVVLGEHVLDRHPGLDYLAGRDQDRAADLERAWCDPEVAAVFCARGGYGSQRVLDLLDWAAMRQAGPKLLVGSSDITALHGAFATRLDLVTVFGPMVATRAFAADEAAADHLRRSLFTPHETTVLRRDGAMALVSGRASGLVVGGNLSLLASGVGDPLAPPSASGALVLLEDVGEDPYRLDRMVTQLDRAGWFDGVRGIVLGSWVDCGPVEEVRSVLAERLSAHGVPVLWELGFGHCVGQLTVPLGVRAVLDADAATLTLREPALR</sequence>
<feature type="domain" description="LD-carboxypeptidase N-terminal" evidence="7">
    <location>
        <begin position="36"/>
        <end position="156"/>
    </location>
</feature>
<evidence type="ECO:0000313" key="10">
    <source>
        <dbReference type="Proteomes" id="UP001205311"/>
    </source>
</evidence>
<evidence type="ECO:0000313" key="9">
    <source>
        <dbReference type="EMBL" id="MCP2257540.1"/>
    </source>
</evidence>
<dbReference type="InterPro" id="IPR027461">
    <property type="entry name" value="Carboxypeptidase_A_C_sf"/>
</dbReference>
<dbReference type="Gene3D" id="3.40.50.10740">
    <property type="entry name" value="Class I glutamine amidotransferase-like"/>
    <property type="match status" value="1"/>
</dbReference>
<name>A0ABT1HPZ9_STRSD</name>
<protein>
    <submittedName>
        <fullName evidence="9">Muramoyltetrapeptide carboxypeptidase</fullName>
    </submittedName>
</protein>
<organism evidence="9 10">
    <name type="scientific">Streptoalloteichus tenebrarius (strain ATCC 17920 / DSM 40477 / JCM 4838 / CBS 697.72 / NBRC 16177 / NCIMB 11028 / NRRL B-12390 / A12253. 1 / ISP 5477)</name>
    <name type="common">Streptomyces tenebrarius</name>
    <dbReference type="NCBI Taxonomy" id="1933"/>
    <lineage>
        <taxon>Bacteria</taxon>
        <taxon>Bacillati</taxon>
        <taxon>Actinomycetota</taxon>
        <taxon>Actinomycetes</taxon>
        <taxon>Pseudonocardiales</taxon>
        <taxon>Pseudonocardiaceae</taxon>
        <taxon>Streptoalloteichus</taxon>
    </lineage>
</organism>
<dbReference type="InterPro" id="IPR040921">
    <property type="entry name" value="Peptidase_S66C"/>
</dbReference>
<evidence type="ECO:0000259" key="8">
    <source>
        <dbReference type="Pfam" id="PF17676"/>
    </source>
</evidence>
<dbReference type="Gene3D" id="3.50.30.60">
    <property type="entry name" value="LD-carboxypeptidase A C-terminal domain-like"/>
    <property type="match status" value="1"/>
</dbReference>
<keyword evidence="4" id="KW-0378">Hydrolase</keyword>
<reference evidence="9 10" key="1">
    <citation type="submission" date="2022-06" db="EMBL/GenBank/DDBJ databases">
        <title>Genomic Encyclopedia of Archaeal and Bacterial Type Strains, Phase II (KMG-II): from individual species to whole genera.</title>
        <authorList>
            <person name="Goeker M."/>
        </authorList>
    </citation>
    <scope>NUCLEOTIDE SEQUENCE [LARGE SCALE GENOMIC DNA]</scope>
    <source>
        <strain evidence="9 10">DSM 40477</strain>
    </source>
</reference>
<comment type="caution">
    <text evidence="9">The sequence shown here is derived from an EMBL/GenBank/DDBJ whole genome shotgun (WGS) entry which is preliminary data.</text>
</comment>
<dbReference type="InterPro" id="IPR040449">
    <property type="entry name" value="Peptidase_S66_N"/>
</dbReference>
<dbReference type="PANTHER" id="PTHR30237">
    <property type="entry name" value="MURAMOYLTETRAPEPTIDE CARBOXYPEPTIDASE"/>
    <property type="match status" value="1"/>
</dbReference>
<dbReference type="PIRSF" id="PIRSF028757">
    <property type="entry name" value="LD-carboxypeptidase"/>
    <property type="match status" value="1"/>
</dbReference>
<keyword evidence="10" id="KW-1185">Reference proteome</keyword>
<dbReference type="SUPFAM" id="SSF52317">
    <property type="entry name" value="Class I glutamine amidotransferase-like"/>
    <property type="match status" value="1"/>
</dbReference>
<dbReference type="InterPro" id="IPR003507">
    <property type="entry name" value="S66_fam"/>
</dbReference>
<accession>A0ABT1HPZ9</accession>
<evidence type="ECO:0000256" key="3">
    <source>
        <dbReference type="ARBA" id="ARBA00022670"/>
    </source>
</evidence>
<keyword evidence="5" id="KW-0720">Serine protease</keyword>
<proteinExistence type="inferred from homology"/>
<keyword evidence="2 9" id="KW-0121">Carboxypeptidase</keyword>